<evidence type="ECO:0000313" key="2">
    <source>
        <dbReference type="Proteomes" id="UP000050482"/>
    </source>
</evidence>
<accession>A0A0P9CB38</accession>
<proteinExistence type="predicted"/>
<organism evidence="1 2">
    <name type="scientific">Alicyclobacillus ferrooxydans</name>
    <dbReference type="NCBI Taxonomy" id="471514"/>
    <lineage>
        <taxon>Bacteria</taxon>
        <taxon>Bacillati</taxon>
        <taxon>Bacillota</taxon>
        <taxon>Bacilli</taxon>
        <taxon>Bacillales</taxon>
        <taxon>Alicyclobacillaceae</taxon>
        <taxon>Alicyclobacillus</taxon>
    </lineage>
</organism>
<comment type="caution">
    <text evidence="1">The sequence shown here is derived from an EMBL/GenBank/DDBJ whole genome shotgun (WGS) entry which is preliminary data.</text>
</comment>
<dbReference type="InterPro" id="IPR036390">
    <property type="entry name" value="WH_DNA-bd_sf"/>
</dbReference>
<sequence length="115" mass="13342">MKPSKVQLQLLWKVSARGNTSNPVRPWSQSELSRMSRSIAVCVREGWIERIETSKAHKEECLRLTTKGEKMIRRYPDRRLSFQEYSQLLEDTLERLGLKDDTAGKPIEEPTQIIG</sequence>
<dbReference type="PATRIC" id="fig|471514.4.peg.3515"/>
<dbReference type="SUPFAM" id="SSF46785">
    <property type="entry name" value="Winged helix' DNA-binding domain"/>
    <property type="match status" value="1"/>
</dbReference>
<dbReference type="Gene3D" id="1.10.10.10">
    <property type="entry name" value="Winged helix-like DNA-binding domain superfamily/Winged helix DNA-binding domain"/>
    <property type="match status" value="1"/>
</dbReference>
<evidence type="ECO:0000313" key="1">
    <source>
        <dbReference type="EMBL" id="KPV42680.1"/>
    </source>
</evidence>
<dbReference type="InterPro" id="IPR036388">
    <property type="entry name" value="WH-like_DNA-bd_sf"/>
</dbReference>
<dbReference type="AlphaFoldDB" id="A0A0P9CB38"/>
<dbReference type="STRING" id="471514.AN477_16235"/>
<dbReference type="Proteomes" id="UP000050482">
    <property type="component" value="Unassembled WGS sequence"/>
</dbReference>
<name>A0A0P9CB38_9BACL</name>
<dbReference type="EMBL" id="LJCO01000071">
    <property type="protein sequence ID" value="KPV42680.1"/>
    <property type="molecule type" value="Genomic_DNA"/>
</dbReference>
<dbReference type="RefSeq" id="WP_054970225.1">
    <property type="nucleotide sequence ID" value="NZ_LJCO01000071.1"/>
</dbReference>
<protein>
    <submittedName>
        <fullName evidence="1">Uncharacterized protein</fullName>
    </submittedName>
</protein>
<reference evidence="1 2" key="1">
    <citation type="submission" date="2015-09" db="EMBL/GenBank/DDBJ databases">
        <title>Draft genome sequence of Alicyclobacillus ferrooxydans DSM 22381.</title>
        <authorList>
            <person name="Hemp J."/>
        </authorList>
    </citation>
    <scope>NUCLEOTIDE SEQUENCE [LARGE SCALE GENOMIC DNA]</scope>
    <source>
        <strain evidence="1 2">TC-34</strain>
    </source>
</reference>
<gene>
    <name evidence="1" type="ORF">AN477_16235</name>
</gene>
<keyword evidence="2" id="KW-1185">Reference proteome</keyword>